<gene>
    <name evidence="1" type="ORF">MM415B07370_0009</name>
</gene>
<accession>A0A6M3LNZ0</accession>
<organism evidence="1">
    <name type="scientific">viral metagenome</name>
    <dbReference type="NCBI Taxonomy" id="1070528"/>
    <lineage>
        <taxon>unclassified sequences</taxon>
        <taxon>metagenomes</taxon>
        <taxon>organismal metagenomes</taxon>
    </lineage>
</organism>
<evidence type="ECO:0000313" key="1">
    <source>
        <dbReference type="EMBL" id="QJA96790.1"/>
    </source>
</evidence>
<sequence length="82" mass="9156">MNSATGRNSVSKKRLAIAQRRLYVRGRQIRAPGEDRAATFLERGDVMTKFLTADGRMGMATNKDIDSLNEDALLRTAQRNDS</sequence>
<protein>
    <submittedName>
        <fullName evidence="1">Uncharacterized protein</fullName>
    </submittedName>
</protein>
<dbReference type="EMBL" id="MT143433">
    <property type="protein sequence ID" value="QJA96790.1"/>
    <property type="molecule type" value="Genomic_DNA"/>
</dbReference>
<name>A0A6M3LNZ0_9ZZZZ</name>
<reference evidence="1" key="1">
    <citation type="submission" date="2020-03" db="EMBL/GenBank/DDBJ databases">
        <title>The deep terrestrial virosphere.</title>
        <authorList>
            <person name="Holmfeldt K."/>
            <person name="Nilsson E."/>
            <person name="Simone D."/>
            <person name="Lopez-Fernandez M."/>
            <person name="Wu X."/>
            <person name="de Brujin I."/>
            <person name="Lundin D."/>
            <person name="Andersson A."/>
            <person name="Bertilsson S."/>
            <person name="Dopson M."/>
        </authorList>
    </citation>
    <scope>NUCLEOTIDE SEQUENCE</scope>
    <source>
        <strain evidence="1">MM415B07370</strain>
    </source>
</reference>
<dbReference type="AlphaFoldDB" id="A0A6M3LNZ0"/>
<proteinExistence type="predicted"/>